<dbReference type="InterPro" id="IPR011006">
    <property type="entry name" value="CheY-like_superfamily"/>
</dbReference>
<accession>A0A3B6VLE5</accession>
<dbReference type="GO" id="GO:0000160">
    <property type="term" value="P:phosphorelay signal transduction system"/>
    <property type="evidence" value="ECO:0007669"/>
    <property type="project" value="InterPro"/>
</dbReference>
<dbReference type="InterPro" id="IPR001789">
    <property type="entry name" value="Sig_transdc_resp-reg_receiver"/>
</dbReference>
<reference evidence="3 4" key="1">
    <citation type="journal article" date="2013" name="Genome Announc.">
        <title>Complete Genome Sequence of the Porcine Strain Brachyspira pilosicoli P43/6/78(T.).</title>
        <authorList>
            <person name="Lin C."/>
            <person name="den Bakker H.C."/>
            <person name="Suzuki H."/>
            <person name="Lefebure T."/>
            <person name="Ponnala L."/>
            <person name="Sun Q."/>
            <person name="Stanhope M.J."/>
            <person name="Wiedmann M."/>
            <person name="Duhamel G.E."/>
        </authorList>
    </citation>
    <scope>NUCLEOTIDE SEQUENCE [LARGE SCALE GENOMIC DNA]</scope>
    <source>
        <strain evidence="3 4">P43/6/78</strain>
    </source>
</reference>
<gene>
    <name evidence="3" type="ORF">BPP43_07500</name>
</gene>
<evidence type="ECO:0000313" key="3">
    <source>
        <dbReference type="EMBL" id="AGA66716.1"/>
    </source>
</evidence>
<dbReference type="SUPFAM" id="SSF52172">
    <property type="entry name" value="CheY-like"/>
    <property type="match status" value="1"/>
</dbReference>
<sequence>MRVLVYDSNHTIRDNITTILLMQGYDVVAVKDKKHILPTCSKMPFSIAIIETSPYDEEANNILEKMYYNDIYKNIKVLIYVPEITPGFVSKMFKIGVAGILFKPFNEKDFFNRFSNILSKSNLLPKRLKYPVIGNVNYDIVFRHEETKQIVHSMILEMSARGLKFLIPNEHVRLNVGYNIQLVYMSIGSYKMTFSLNIIEVIGKEYIGLFENLSSFDHKVICKFIYEKYIEKNLIS</sequence>
<dbReference type="PROSITE" id="PS50110">
    <property type="entry name" value="RESPONSE_REGULATORY"/>
    <property type="match status" value="1"/>
</dbReference>
<organism evidence="3 4">
    <name type="scientific">Brachyspira pilosicoli P43/6/78</name>
    <dbReference type="NCBI Taxonomy" id="1042417"/>
    <lineage>
        <taxon>Bacteria</taxon>
        <taxon>Pseudomonadati</taxon>
        <taxon>Spirochaetota</taxon>
        <taxon>Spirochaetia</taxon>
        <taxon>Brachyspirales</taxon>
        <taxon>Brachyspiraceae</taxon>
        <taxon>Brachyspira</taxon>
    </lineage>
</organism>
<dbReference type="EMBL" id="CP002873">
    <property type="protein sequence ID" value="AGA66716.1"/>
    <property type="molecule type" value="Genomic_DNA"/>
</dbReference>
<dbReference type="KEGG" id="bpip:BPP43_07500"/>
<dbReference type="Gene3D" id="3.40.50.2300">
    <property type="match status" value="1"/>
</dbReference>
<keyword evidence="4" id="KW-1185">Reference proteome</keyword>
<proteinExistence type="predicted"/>
<evidence type="ECO:0000259" key="2">
    <source>
        <dbReference type="PROSITE" id="PS50110"/>
    </source>
</evidence>
<comment type="caution">
    <text evidence="1">Lacks conserved residue(s) required for the propagation of feature annotation.</text>
</comment>
<feature type="domain" description="Response regulatory" evidence="2">
    <location>
        <begin position="2"/>
        <end position="118"/>
    </location>
</feature>
<dbReference type="RefSeq" id="WP_015274555.1">
    <property type="nucleotide sequence ID" value="NC_019908.1"/>
</dbReference>
<dbReference type="AlphaFoldDB" id="A0A3B6VLE5"/>
<dbReference type="Proteomes" id="UP000010793">
    <property type="component" value="Chromosome"/>
</dbReference>
<name>A0A3B6VLE5_BRAPL</name>
<evidence type="ECO:0000256" key="1">
    <source>
        <dbReference type="PROSITE-ProRule" id="PRU00169"/>
    </source>
</evidence>
<protein>
    <submittedName>
        <fullName evidence="3">Putative two component transcriptional regulator winged helix family protein</fullName>
    </submittedName>
</protein>
<evidence type="ECO:0000313" key="4">
    <source>
        <dbReference type="Proteomes" id="UP000010793"/>
    </source>
</evidence>